<dbReference type="InterPro" id="IPR038729">
    <property type="entry name" value="Rad50/SbcC_AAA"/>
</dbReference>
<dbReference type="SUPFAM" id="SSF52540">
    <property type="entry name" value="P-loop containing nucleoside triphosphate hydrolases"/>
    <property type="match status" value="1"/>
</dbReference>
<proteinExistence type="predicted"/>
<evidence type="ECO:0000259" key="2">
    <source>
        <dbReference type="Pfam" id="PF13476"/>
    </source>
</evidence>
<dbReference type="KEGG" id="pca:Pcar_1061"/>
<evidence type="ECO:0000313" key="3">
    <source>
        <dbReference type="EMBL" id="ABA88311.1"/>
    </source>
</evidence>
<dbReference type="eggNOG" id="COG0419">
    <property type="taxonomic scope" value="Bacteria"/>
</dbReference>
<gene>
    <name evidence="3" type="primary">sbcC-1</name>
    <name evidence="3" type="ordered locus">Pcar_1061</name>
</gene>
<feature type="compositionally biased region" description="Low complexity" evidence="1">
    <location>
        <begin position="482"/>
        <end position="495"/>
    </location>
</feature>
<feature type="region of interest" description="Disordered" evidence="1">
    <location>
        <begin position="454"/>
        <end position="509"/>
    </location>
</feature>
<keyword evidence="4" id="KW-1185">Reference proteome</keyword>
<dbReference type="InterPro" id="IPR027417">
    <property type="entry name" value="P-loop_NTPase"/>
</dbReference>
<keyword evidence="3" id="KW-0378">Hydrolase</keyword>
<keyword evidence="3" id="KW-0540">Nuclease</keyword>
<dbReference type="EMBL" id="CP000142">
    <property type="protein sequence ID" value="ABA88311.1"/>
    <property type="molecule type" value="Genomic_DNA"/>
</dbReference>
<dbReference type="OrthoDB" id="9764467at2"/>
<dbReference type="Proteomes" id="UP000002534">
    <property type="component" value="Chromosome"/>
</dbReference>
<feature type="compositionally biased region" description="Low complexity" evidence="1">
    <location>
        <begin position="454"/>
        <end position="470"/>
    </location>
</feature>
<feature type="region of interest" description="Disordered" evidence="1">
    <location>
        <begin position="230"/>
        <end position="251"/>
    </location>
</feature>
<dbReference type="HOGENOM" id="CLU_387738_0_0_7"/>
<dbReference type="RefSeq" id="WP_011340780.1">
    <property type="nucleotide sequence ID" value="NC_007498.2"/>
</dbReference>
<dbReference type="AlphaFoldDB" id="Q3A5P6"/>
<evidence type="ECO:0000256" key="1">
    <source>
        <dbReference type="SAM" id="MobiDB-lite"/>
    </source>
</evidence>
<dbReference type="PANTHER" id="PTHR41259:SF1">
    <property type="entry name" value="DOUBLE-STRAND BREAK REPAIR RAD50 ATPASE, PUTATIVE-RELATED"/>
    <property type="match status" value="1"/>
</dbReference>
<dbReference type="Gene3D" id="3.40.50.300">
    <property type="entry name" value="P-loop containing nucleotide triphosphate hydrolases"/>
    <property type="match status" value="2"/>
</dbReference>
<name>Q3A5P6_SYNC1</name>
<dbReference type="Pfam" id="PF13476">
    <property type="entry name" value="AAA_23"/>
    <property type="match status" value="1"/>
</dbReference>
<accession>Q3A5P6</accession>
<organism evidence="3 4">
    <name type="scientific">Syntrophotalea carbinolica (strain DSM 2380 / NBRC 103641 / GraBd1)</name>
    <name type="common">Pelobacter carbinolicus</name>
    <dbReference type="NCBI Taxonomy" id="338963"/>
    <lineage>
        <taxon>Bacteria</taxon>
        <taxon>Pseudomonadati</taxon>
        <taxon>Thermodesulfobacteriota</taxon>
        <taxon>Desulfuromonadia</taxon>
        <taxon>Desulfuromonadales</taxon>
        <taxon>Syntrophotaleaceae</taxon>
        <taxon>Syntrophotalea</taxon>
    </lineage>
</organism>
<dbReference type="GO" id="GO:0016887">
    <property type="term" value="F:ATP hydrolysis activity"/>
    <property type="evidence" value="ECO:0007669"/>
    <property type="project" value="InterPro"/>
</dbReference>
<keyword evidence="3" id="KW-0269">Exonuclease</keyword>
<dbReference type="GO" id="GO:0004527">
    <property type="term" value="F:exonuclease activity"/>
    <property type="evidence" value="ECO:0007669"/>
    <property type="project" value="UniProtKB-KW"/>
</dbReference>
<feature type="domain" description="Rad50/SbcC-type AAA" evidence="2">
    <location>
        <begin position="5"/>
        <end position="177"/>
    </location>
</feature>
<dbReference type="STRING" id="338963.Pcar_1061"/>
<reference evidence="3 4" key="2">
    <citation type="journal article" date="2012" name="BMC Genomics">
        <title>The genome of Pelobacter carbinolicus reveals surprising metabolic capabilities and physiological features.</title>
        <authorList>
            <person name="Aklujkar M."/>
            <person name="Haveman S.A."/>
            <person name="Didonato R.Jr."/>
            <person name="Chertkov O."/>
            <person name="Han C.S."/>
            <person name="Land M.L."/>
            <person name="Brown P."/>
            <person name="Lovley D.R."/>
        </authorList>
    </citation>
    <scope>NUCLEOTIDE SEQUENCE [LARGE SCALE GENOMIC DNA]</scope>
    <source>
        <strain evidence="4">DSM 2380 / NBRC 103641 / GraBd1</strain>
    </source>
</reference>
<reference evidence="4" key="1">
    <citation type="submission" date="2005-10" db="EMBL/GenBank/DDBJ databases">
        <title>Complete sequence of Pelobacter carbinolicus DSM 2380.</title>
        <authorList>
            <person name="Copeland A."/>
            <person name="Lucas S."/>
            <person name="Lapidus A."/>
            <person name="Barry K."/>
            <person name="Detter J.C."/>
            <person name="Glavina T."/>
            <person name="Hammon N."/>
            <person name="Israni S."/>
            <person name="Pitluck S."/>
            <person name="Chertkov O."/>
            <person name="Schmutz J."/>
            <person name="Larimer F."/>
            <person name="Land M."/>
            <person name="Kyrpides N."/>
            <person name="Ivanova N."/>
            <person name="Richardson P."/>
        </authorList>
    </citation>
    <scope>NUCLEOTIDE SEQUENCE [LARGE SCALE GENOMIC DNA]</scope>
    <source>
        <strain evidence="4">DSM 2380 / NBRC 103641 / GraBd1</strain>
    </source>
</reference>
<evidence type="ECO:0000313" key="4">
    <source>
        <dbReference type="Proteomes" id="UP000002534"/>
    </source>
</evidence>
<sequence length="712" mass="77263">MMLRRLELQAFGRFRDEVVEFAPGINLVSGPNESGKTTLVQALSAVLFGTPEASRLIPWESPDNCRAALVWEADGRQVRIERDFVTGRVEWSEATSGGDFQPVLSVAPKSGDAPEEQRAYLSRLQTLLGVNRKDLFQLQLCGDALEASVEQLSESLKAGFADPEASELAEVFRTLQDEYVTIDSANPWGLETQEPGALDVIAQQLQTLETEWFAVHESIRLCCRRDTGPLSEKPVAQPADSDQAGPATASEAVPVAVEEPVGEDAAADKTAAGHGAFVTDQASERAALEAELAKTGLPREIPHELPDLLNTCAELRQAMAEQKRALGARQEERRRCRIPGWKSSAWGLAGLWTAAGLWYRAQPGFKPIVAGALVAGALGAWQGWRYLQVRKTRRLFDGQITALEAAVGELQQQLTALNDRFEALGMTPSPVEMVRMQKNLLRHRQLLEQLQQCATAPAESPEETAPVTPSADGAEAPPMQQACTGAARPTAAAAPEDTSDFPADEGWQPGELDELLDTRSAIEAQGEILRAQEAQLKARSATLRVACDLLEKTLAECTGSDLETFAFILGQTLSGLTGGAIEQVRITPHFTVELPGPAGDWLPVDYFSSATGTLVKLALCLSFNQLCCEPVRLPLVLDEPLGNLDRKRRSQVVKFLEQCAAGQQVILLSHEDALRRRATRDGWHLVSLRTAGASVAASNEEKNDDDGQLSFL</sequence>
<dbReference type="GO" id="GO:0006302">
    <property type="term" value="P:double-strand break repair"/>
    <property type="evidence" value="ECO:0007669"/>
    <property type="project" value="InterPro"/>
</dbReference>
<dbReference type="PANTHER" id="PTHR41259">
    <property type="entry name" value="DOUBLE-STRAND BREAK REPAIR RAD50 ATPASE, PUTATIVE-RELATED"/>
    <property type="match status" value="1"/>
</dbReference>
<protein>
    <submittedName>
        <fullName evidence="3">DNA repair exonuclease SbcCD, C subunit, putative</fullName>
    </submittedName>
</protein>